<dbReference type="EMBL" id="JPPY01000001">
    <property type="protein sequence ID" value="KND40403.1"/>
    <property type="molecule type" value="Genomic_DNA"/>
</dbReference>
<gene>
    <name evidence="2" type="ORF">IQ63_00180</name>
</gene>
<reference evidence="3" key="1">
    <citation type="submission" date="2014-07" db="EMBL/GenBank/DDBJ databases">
        <title>Genome sequencing of plant-pathogenic Streptomyces species.</title>
        <authorList>
            <person name="Harrison J."/>
            <person name="Sapp M."/>
            <person name="Thwaites R."/>
            <person name="Studholme D.J."/>
        </authorList>
    </citation>
    <scope>NUCLEOTIDE SEQUENCE [LARGE SCALE GENOMIC DNA]</scope>
    <source>
        <strain evidence="3">NCPPB 4445</strain>
    </source>
</reference>
<sequence>MSAVGRFRSIVVDCPAPVALADFYAALLGGKPEAESDDWVVLHVPEGPRLAFNLAPDHVPPAWPSQPHDQQQFHVDVDAGETWEEVDEAERRVLELGARAVRGADGEDFRVFLDPAGHPFCLCRIA</sequence>
<evidence type="ECO:0000259" key="1">
    <source>
        <dbReference type="PROSITE" id="PS51819"/>
    </source>
</evidence>
<dbReference type="Proteomes" id="UP000037151">
    <property type="component" value="Unassembled WGS sequence"/>
</dbReference>
<dbReference type="Gene3D" id="3.10.180.10">
    <property type="entry name" value="2,3-Dihydroxybiphenyl 1,2-Dioxygenase, domain 1"/>
    <property type="match status" value="1"/>
</dbReference>
<dbReference type="InterPro" id="IPR029068">
    <property type="entry name" value="Glyas_Bleomycin-R_OHBP_Dase"/>
</dbReference>
<organism evidence="2 3">
    <name type="scientific">Streptomyces acidiscabies</name>
    <dbReference type="NCBI Taxonomy" id="42234"/>
    <lineage>
        <taxon>Bacteria</taxon>
        <taxon>Bacillati</taxon>
        <taxon>Actinomycetota</taxon>
        <taxon>Actinomycetes</taxon>
        <taxon>Kitasatosporales</taxon>
        <taxon>Streptomycetaceae</taxon>
        <taxon>Streptomyces</taxon>
    </lineage>
</organism>
<dbReference type="RefSeq" id="WP_050368823.1">
    <property type="nucleotide sequence ID" value="NZ_KQ257789.1"/>
</dbReference>
<dbReference type="Pfam" id="PF18029">
    <property type="entry name" value="Glyoxalase_6"/>
    <property type="match status" value="1"/>
</dbReference>
<feature type="domain" description="VOC" evidence="1">
    <location>
        <begin position="6"/>
        <end position="125"/>
    </location>
</feature>
<dbReference type="InterPro" id="IPR037523">
    <property type="entry name" value="VOC_core"/>
</dbReference>
<protein>
    <submittedName>
        <fullName evidence="2">Glyoxalase</fullName>
    </submittedName>
</protein>
<accession>A0A0L0KRD6</accession>
<name>A0A0L0KRD6_9ACTN</name>
<proteinExistence type="predicted"/>
<dbReference type="OrthoDB" id="1645442at2"/>
<dbReference type="PANTHER" id="PTHR35908:SF1">
    <property type="entry name" value="CONSERVED PROTEIN"/>
    <property type="match status" value="1"/>
</dbReference>
<dbReference type="PROSITE" id="PS51819">
    <property type="entry name" value="VOC"/>
    <property type="match status" value="1"/>
</dbReference>
<comment type="caution">
    <text evidence="2">The sequence shown here is derived from an EMBL/GenBank/DDBJ whole genome shotgun (WGS) entry which is preliminary data.</text>
</comment>
<dbReference type="PATRIC" id="fig|42234.21.peg.42"/>
<evidence type="ECO:0000313" key="3">
    <source>
        <dbReference type="Proteomes" id="UP000037151"/>
    </source>
</evidence>
<dbReference type="CDD" id="cd06587">
    <property type="entry name" value="VOC"/>
    <property type="match status" value="1"/>
</dbReference>
<dbReference type="PANTHER" id="PTHR35908">
    <property type="entry name" value="HYPOTHETICAL FUSION PROTEIN"/>
    <property type="match status" value="1"/>
</dbReference>
<dbReference type="InterPro" id="IPR041581">
    <property type="entry name" value="Glyoxalase_6"/>
</dbReference>
<evidence type="ECO:0000313" key="2">
    <source>
        <dbReference type="EMBL" id="KND40403.1"/>
    </source>
</evidence>
<dbReference type="SUPFAM" id="SSF54593">
    <property type="entry name" value="Glyoxalase/Bleomycin resistance protein/Dihydroxybiphenyl dioxygenase"/>
    <property type="match status" value="1"/>
</dbReference>
<dbReference type="AlphaFoldDB" id="A0A0L0KRD6"/>